<proteinExistence type="predicted"/>
<dbReference type="KEGG" id="ecc:c1430"/>
<gene>
    <name evidence="1" type="ordered locus">c1430</name>
</gene>
<keyword evidence="2" id="KW-1185">Reference proteome</keyword>
<evidence type="ECO:0000313" key="2">
    <source>
        <dbReference type="Proteomes" id="UP000001410"/>
    </source>
</evidence>
<organism evidence="1 2">
    <name type="scientific">Escherichia coli O6:H1 (strain CFT073 / ATCC 700928 / UPEC)</name>
    <dbReference type="NCBI Taxonomy" id="199310"/>
    <lineage>
        <taxon>Bacteria</taxon>
        <taxon>Pseudomonadati</taxon>
        <taxon>Pseudomonadota</taxon>
        <taxon>Gammaproteobacteria</taxon>
        <taxon>Enterobacterales</taxon>
        <taxon>Enterobacteriaceae</taxon>
        <taxon>Escherichia</taxon>
    </lineage>
</organism>
<dbReference type="HOGENOM" id="CLU_3135600_0_0_6"/>
<name>A0A0H2V7E8_ECOL6</name>
<accession>A0A0H2V7E8</accession>
<reference evidence="1 2" key="1">
    <citation type="journal article" date="2002" name="Proc. Natl. Acad. Sci. U.S.A.">
        <title>Extensive mosaic structure revealed by the complete genome sequence of uropathogenic Escherichia coli.</title>
        <authorList>
            <person name="Welch R.A."/>
            <person name="Burland V."/>
            <person name="Plunkett G.III."/>
            <person name="Redford P."/>
            <person name="Roesch P."/>
            <person name="Rasko D."/>
            <person name="Buckles E.L."/>
            <person name="Liou S.R."/>
            <person name="Boutin A."/>
            <person name="Hackett J."/>
            <person name="Stroud D."/>
            <person name="Mayhew G.F."/>
            <person name="Rose D.J."/>
            <person name="Zhou S."/>
            <person name="Schwartz D.C."/>
            <person name="Perna N.T."/>
            <person name="Mobley H.L."/>
            <person name="Donnenberg M.S."/>
            <person name="Blattner F.R."/>
        </authorList>
    </citation>
    <scope>NUCLEOTIDE SEQUENCE [LARGE SCALE GENOMIC DNA]</scope>
    <source>
        <strain evidence="2">CFT073 / ATCC 700928 / UPEC</strain>
    </source>
</reference>
<evidence type="ECO:0000313" key="1">
    <source>
        <dbReference type="EMBL" id="AAN79899.1"/>
    </source>
</evidence>
<dbReference type="STRING" id="199310.c1430"/>
<dbReference type="EMBL" id="AE014075">
    <property type="protein sequence ID" value="AAN79899.1"/>
    <property type="molecule type" value="Genomic_DNA"/>
</dbReference>
<protein>
    <submittedName>
        <fullName evidence="1">Uncharacterized protein</fullName>
    </submittedName>
</protein>
<dbReference type="AlphaFoldDB" id="A0A0H2V7E8"/>
<sequence length="49" mass="5870">MFKCHGSFHYLKNNSLKYLTCNTEKTQNYTLNKNLIIKQICMDKLQDEI</sequence>
<dbReference type="Proteomes" id="UP000001410">
    <property type="component" value="Chromosome"/>
</dbReference>